<keyword evidence="2" id="KW-1185">Reference proteome</keyword>
<reference evidence="1 2" key="1">
    <citation type="submission" date="2023-12" db="EMBL/GenBank/DDBJ databases">
        <title>A high-quality genome assembly for Dillenia turbinata (Dilleniales).</title>
        <authorList>
            <person name="Chanderbali A."/>
        </authorList>
    </citation>
    <scope>NUCLEOTIDE SEQUENCE [LARGE SCALE GENOMIC DNA]</scope>
    <source>
        <strain evidence="1">LSX21</strain>
        <tissue evidence="1">Leaf</tissue>
    </source>
</reference>
<proteinExistence type="predicted"/>
<evidence type="ECO:0000313" key="1">
    <source>
        <dbReference type="EMBL" id="KAK6924952.1"/>
    </source>
</evidence>
<accession>A0AAN8V8Z4</accession>
<organism evidence="1 2">
    <name type="scientific">Dillenia turbinata</name>
    <dbReference type="NCBI Taxonomy" id="194707"/>
    <lineage>
        <taxon>Eukaryota</taxon>
        <taxon>Viridiplantae</taxon>
        <taxon>Streptophyta</taxon>
        <taxon>Embryophyta</taxon>
        <taxon>Tracheophyta</taxon>
        <taxon>Spermatophyta</taxon>
        <taxon>Magnoliopsida</taxon>
        <taxon>eudicotyledons</taxon>
        <taxon>Gunneridae</taxon>
        <taxon>Pentapetalae</taxon>
        <taxon>Dilleniales</taxon>
        <taxon>Dilleniaceae</taxon>
        <taxon>Dillenia</taxon>
    </lineage>
</organism>
<protein>
    <submittedName>
        <fullName evidence="1">Uncharacterized protein</fullName>
    </submittedName>
</protein>
<evidence type="ECO:0000313" key="2">
    <source>
        <dbReference type="Proteomes" id="UP001370490"/>
    </source>
</evidence>
<dbReference type="AlphaFoldDB" id="A0AAN8V8Z4"/>
<dbReference type="Proteomes" id="UP001370490">
    <property type="component" value="Unassembled WGS sequence"/>
</dbReference>
<dbReference type="EMBL" id="JBAMMX010000016">
    <property type="protein sequence ID" value="KAK6924952.1"/>
    <property type="molecule type" value="Genomic_DNA"/>
</dbReference>
<sequence>MSLTDHLLSATSRFLYNPELPPPSNPGPQKGQVKAYDEIKKVTFENIGNLFANIEPGPLLDILDRLFVGLLAGVGAQKLCVPGTAYYHAIQLC</sequence>
<gene>
    <name evidence="1" type="ORF">RJ641_009278</name>
</gene>
<comment type="caution">
    <text evidence="1">The sequence shown here is derived from an EMBL/GenBank/DDBJ whole genome shotgun (WGS) entry which is preliminary data.</text>
</comment>
<name>A0AAN8V8Z4_9MAGN</name>